<evidence type="ECO:0000313" key="7">
    <source>
        <dbReference type="Proteomes" id="UP000181790"/>
    </source>
</evidence>
<keyword evidence="4" id="KW-0472">Membrane</keyword>
<dbReference type="InterPro" id="IPR010652">
    <property type="entry name" value="DUF1232"/>
</dbReference>
<reference evidence="6 7" key="1">
    <citation type="submission" date="2016-10" db="EMBL/GenBank/DDBJ databases">
        <title>Arsenicibacter rosenii gen. nov., sp. nov., an efficient arsenic-methylating bacterium isolated from an arsenic-contaminated paddy soil.</title>
        <authorList>
            <person name="Huang K."/>
        </authorList>
    </citation>
    <scope>NUCLEOTIDE SEQUENCE [LARGE SCALE GENOMIC DNA]</scope>
    <source>
        <strain evidence="6 7">SM-1</strain>
    </source>
</reference>
<keyword evidence="3" id="KW-1133">Transmembrane helix</keyword>
<comment type="caution">
    <text evidence="6">The sequence shown here is derived from an EMBL/GenBank/DDBJ whole genome shotgun (WGS) entry which is preliminary data.</text>
</comment>
<evidence type="ECO:0000256" key="1">
    <source>
        <dbReference type="ARBA" id="ARBA00004127"/>
    </source>
</evidence>
<comment type="subcellular location">
    <subcellularLocation>
        <location evidence="1">Endomembrane system</location>
        <topology evidence="1">Multi-pass membrane protein</topology>
    </subcellularLocation>
</comment>
<sequence length="147" mass="16692">MAKDSLLKRVLSSIFFRQANSKAVRYARNSSSLLNLIREALQKSGGLTGDKMQVFREHIGLLSRMLKSYASGQYREIPWKTLIRVIAVLIYFVSPIDFIPDLLPIVGITDDIALVVWLISAIRDDIEKFRAWETTQAVNKKEIIPIG</sequence>
<dbReference type="Pfam" id="PF06803">
    <property type="entry name" value="DUF1232"/>
    <property type="match status" value="1"/>
</dbReference>
<proteinExistence type="predicted"/>
<dbReference type="Proteomes" id="UP000181790">
    <property type="component" value="Unassembled WGS sequence"/>
</dbReference>
<keyword evidence="2" id="KW-0812">Transmembrane</keyword>
<dbReference type="RefSeq" id="WP_071504396.1">
    <property type="nucleotide sequence ID" value="NZ_MORL01000009.1"/>
</dbReference>
<accession>A0A1S2VIZ7</accession>
<dbReference type="OrthoDB" id="9800034at2"/>
<evidence type="ECO:0000256" key="3">
    <source>
        <dbReference type="ARBA" id="ARBA00022989"/>
    </source>
</evidence>
<evidence type="ECO:0000256" key="4">
    <source>
        <dbReference type="ARBA" id="ARBA00023136"/>
    </source>
</evidence>
<feature type="domain" description="DUF1232" evidence="5">
    <location>
        <begin position="83"/>
        <end position="117"/>
    </location>
</feature>
<protein>
    <recommendedName>
        <fullName evidence="5">DUF1232 domain-containing protein</fullName>
    </recommendedName>
</protein>
<organism evidence="6 7">
    <name type="scientific">Arsenicibacter rosenii</name>
    <dbReference type="NCBI Taxonomy" id="1750698"/>
    <lineage>
        <taxon>Bacteria</taxon>
        <taxon>Pseudomonadati</taxon>
        <taxon>Bacteroidota</taxon>
        <taxon>Cytophagia</taxon>
        <taxon>Cytophagales</taxon>
        <taxon>Spirosomataceae</taxon>
        <taxon>Arsenicibacter</taxon>
    </lineage>
</organism>
<dbReference type="AlphaFoldDB" id="A0A1S2VIZ7"/>
<dbReference type="EMBL" id="MORL01000009">
    <property type="protein sequence ID" value="OIN57808.1"/>
    <property type="molecule type" value="Genomic_DNA"/>
</dbReference>
<evidence type="ECO:0000259" key="5">
    <source>
        <dbReference type="Pfam" id="PF06803"/>
    </source>
</evidence>
<gene>
    <name evidence="6" type="ORF">BLX24_17050</name>
</gene>
<keyword evidence="7" id="KW-1185">Reference proteome</keyword>
<evidence type="ECO:0000313" key="6">
    <source>
        <dbReference type="EMBL" id="OIN57808.1"/>
    </source>
</evidence>
<evidence type="ECO:0000256" key="2">
    <source>
        <dbReference type="ARBA" id="ARBA00022692"/>
    </source>
</evidence>
<dbReference type="GO" id="GO:0012505">
    <property type="term" value="C:endomembrane system"/>
    <property type="evidence" value="ECO:0007669"/>
    <property type="project" value="UniProtKB-SubCell"/>
</dbReference>
<name>A0A1S2VIZ7_9BACT</name>